<dbReference type="InterPro" id="IPR036259">
    <property type="entry name" value="MFS_trans_sf"/>
</dbReference>
<dbReference type="OrthoDB" id="5317164at2"/>
<feature type="transmembrane region" description="Helical" evidence="4">
    <location>
        <begin position="48"/>
        <end position="66"/>
    </location>
</feature>
<organism evidence="5 6">
    <name type="scientific">Paraphotobacterium marinum</name>
    <dbReference type="NCBI Taxonomy" id="1755811"/>
    <lineage>
        <taxon>Bacteria</taxon>
        <taxon>Pseudomonadati</taxon>
        <taxon>Pseudomonadota</taxon>
        <taxon>Gammaproteobacteria</taxon>
        <taxon>Vibrionales</taxon>
        <taxon>Vibrionaceae</taxon>
        <taxon>Paraphotobacterium</taxon>
    </lineage>
</organism>
<feature type="transmembrane region" description="Helical" evidence="4">
    <location>
        <begin position="78"/>
        <end position="95"/>
    </location>
</feature>
<evidence type="ECO:0000256" key="4">
    <source>
        <dbReference type="SAM" id="Phobius"/>
    </source>
</evidence>
<reference evidence="5 6" key="1">
    <citation type="journal article" date="2016" name="Int. J. Syst. Evol. Microbiol.">
        <title>Paraphotobacterium marinum gen. nov., sp. nov., a member of the family Vibrionaceae, isolated from surface seawater.</title>
        <authorList>
            <person name="Huang Z."/>
            <person name="Dong C."/>
            <person name="Shao Z."/>
        </authorList>
    </citation>
    <scope>NUCLEOTIDE SEQUENCE [LARGE SCALE GENOMIC DNA]</scope>
    <source>
        <strain evidence="5 6">NSCS20N07D</strain>
    </source>
</reference>
<proteinExistence type="predicted"/>
<dbReference type="SUPFAM" id="SSF103473">
    <property type="entry name" value="MFS general substrate transporter"/>
    <property type="match status" value="1"/>
</dbReference>
<dbReference type="Pfam" id="PF07690">
    <property type="entry name" value="MFS_1"/>
    <property type="match status" value="1"/>
</dbReference>
<feature type="transmembrane region" description="Helical" evidence="4">
    <location>
        <begin position="283"/>
        <end position="301"/>
    </location>
</feature>
<dbReference type="AlphaFoldDB" id="A0A220VH65"/>
<dbReference type="Gene3D" id="1.20.1250.20">
    <property type="entry name" value="MFS general substrate transporter like domains"/>
    <property type="match status" value="1"/>
</dbReference>
<protein>
    <recommendedName>
        <fullName evidence="7">MFS transporter</fullName>
    </recommendedName>
</protein>
<evidence type="ECO:0008006" key="7">
    <source>
        <dbReference type="Google" id="ProtNLM"/>
    </source>
</evidence>
<keyword evidence="6" id="KW-1185">Reference proteome</keyword>
<keyword evidence="3 4" id="KW-0472">Membrane</keyword>
<feature type="transmembrane region" description="Helical" evidence="4">
    <location>
        <begin position="255"/>
        <end position="276"/>
    </location>
</feature>
<evidence type="ECO:0000256" key="1">
    <source>
        <dbReference type="ARBA" id="ARBA00022692"/>
    </source>
</evidence>
<dbReference type="PANTHER" id="PTHR23523">
    <property type="match status" value="1"/>
</dbReference>
<feature type="transmembrane region" description="Helical" evidence="4">
    <location>
        <begin position="101"/>
        <end position="123"/>
    </location>
</feature>
<dbReference type="EMBL" id="CP022356">
    <property type="protein sequence ID" value="ASK79758.1"/>
    <property type="molecule type" value="Genomic_DNA"/>
</dbReference>
<dbReference type="RefSeq" id="WP_089074666.1">
    <property type="nucleotide sequence ID" value="NZ_CBCSAM010000003.1"/>
</dbReference>
<feature type="transmembrane region" description="Helical" evidence="4">
    <location>
        <begin position="307"/>
        <end position="327"/>
    </location>
</feature>
<feature type="transmembrane region" description="Helical" evidence="4">
    <location>
        <begin position="370"/>
        <end position="391"/>
    </location>
</feature>
<dbReference type="InterPro" id="IPR052524">
    <property type="entry name" value="MFS_Cyanate_Porter"/>
</dbReference>
<dbReference type="Proteomes" id="UP000242175">
    <property type="component" value="Chromosome small"/>
</dbReference>
<feature type="transmembrane region" description="Helical" evidence="4">
    <location>
        <begin position="135"/>
        <end position="160"/>
    </location>
</feature>
<feature type="transmembrane region" description="Helical" evidence="4">
    <location>
        <begin position="172"/>
        <end position="194"/>
    </location>
</feature>
<keyword evidence="2 4" id="KW-1133">Transmembrane helix</keyword>
<feature type="transmembrane region" description="Helical" evidence="4">
    <location>
        <begin position="221"/>
        <end position="243"/>
    </location>
</feature>
<dbReference type="GO" id="GO:0022857">
    <property type="term" value="F:transmembrane transporter activity"/>
    <property type="evidence" value="ECO:0007669"/>
    <property type="project" value="InterPro"/>
</dbReference>
<evidence type="ECO:0000313" key="5">
    <source>
        <dbReference type="EMBL" id="ASK79758.1"/>
    </source>
</evidence>
<dbReference type="InterPro" id="IPR011701">
    <property type="entry name" value="MFS"/>
</dbReference>
<gene>
    <name evidence="5" type="ORF">CF386_12000</name>
</gene>
<dbReference type="KEGG" id="pmai:CF386_12000"/>
<keyword evidence="1 4" id="KW-0812">Transmembrane</keyword>
<accession>A0A220VH65</accession>
<feature type="transmembrane region" description="Helical" evidence="4">
    <location>
        <begin position="347"/>
        <end position="364"/>
    </location>
</feature>
<evidence type="ECO:0000313" key="6">
    <source>
        <dbReference type="Proteomes" id="UP000242175"/>
    </source>
</evidence>
<evidence type="ECO:0000256" key="2">
    <source>
        <dbReference type="ARBA" id="ARBA00022989"/>
    </source>
</evidence>
<dbReference type="PANTHER" id="PTHR23523:SF2">
    <property type="entry name" value="2-NITROIMIDAZOLE TRANSPORTER"/>
    <property type="match status" value="1"/>
</dbReference>
<evidence type="ECO:0000256" key="3">
    <source>
        <dbReference type="ARBA" id="ARBA00023136"/>
    </source>
</evidence>
<name>A0A220VH65_9GAMM</name>
<sequence length="398" mass="44001">MKLSSKNLKVLIIFGVILTATNLRAPLTDVPPILDFIIAQFNLNPTQAGLIITIPLILFSVLSPLAPKISFLFGIEKTILVSLVILTLGILLRSINQLYFFYFGISLIGIGIAISNVLVPALIKKYIPNMIPLITAFYTLSMGVFAAISSSLSIPVLNWINTYNSVYSTGTLISIIILPLISIVFWIICLRFCYSNTNKHVSLKHKTNSLRILKSTLAWNLTFYIGVNSFLTYSIMMWLPLILNDIGYSKVNAGFIHGIFILMTSIPSLVMLPFLSKVNHHKLFAPSSGVLIFIGFLGLQFMPSFAIFWSIVLGFGTGVGFLLALTFMGLRGKNTEVTSILSAKSQTFGYALAAIGPILIGYLHDHFNNWMEPNILCMFLAISLILTGWFASQNKVIE</sequence>